<dbReference type="Pfam" id="PF08002">
    <property type="entry name" value="DUF1697"/>
    <property type="match status" value="1"/>
</dbReference>
<dbReference type="SUPFAM" id="SSF160379">
    <property type="entry name" value="SP0830-like"/>
    <property type="match status" value="1"/>
</dbReference>
<dbReference type="PANTHER" id="PTHR36439:SF1">
    <property type="entry name" value="DUF1697 DOMAIN-CONTAINING PROTEIN"/>
    <property type="match status" value="1"/>
</dbReference>
<sequence>MTKYILLFRGINVGGKNRLAMKDLKQTLIANGFQDVDTYIQSGNIVLSADENPKQTVKHLVHEVFSLDIDVFCLTEKEFSQITLLNPYKDKPGNHAHCYFCDDAIELNQVKVEKYQSDTEEITVKDNVLFLYAPDGVGRSKLVANIEACLGQQGTGRNVNTLNKLTQIIAQ</sequence>
<evidence type="ECO:0008006" key="3">
    <source>
        <dbReference type="Google" id="ProtNLM"/>
    </source>
</evidence>
<proteinExistence type="predicted"/>
<evidence type="ECO:0000313" key="1">
    <source>
        <dbReference type="EMBL" id="GLX86117.1"/>
    </source>
</evidence>
<protein>
    <recommendedName>
        <fullName evidence="3">DUF1697 domain-containing protein</fullName>
    </recommendedName>
</protein>
<gene>
    <name evidence="1" type="ORF">tloyanaT_23700</name>
</gene>
<dbReference type="InterPro" id="IPR012545">
    <property type="entry name" value="DUF1697"/>
</dbReference>
<dbReference type="RefSeq" id="WP_284298839.1">
    <property type="nucleotide sequence ID" value="NZ_BSSV01000005.1"/>
</dbReference>
<dbReference type="EMBL" id="BSSV01000005">
    <property type="protein sequence ID" value="GLX86117.1"/>
    <property type="molecule type" value="Genomic_DNA"/>
</dbReference>
<dbReference type="Proteomes" id="UP001157134">
    <property type="component" value="Unassembled WGS sequence"/>
</dbReference>
<dbReference type="Gene3D" id="3.30.70.1280">
    <property type="entry name" value="SP0830-like domains"/>
    <property type="match status" value="1"/>
</dbReference>
<name>A0ABQ6HHD7_9GAMM</name>
<dbReference type="PIRSF" id="PIRSF008502">
    <property type="entry name" value="UCP008502"/>
    <property type="match status" value="1"/>
</dbReference>
<evidence type="ECO:0000313" key="2">
    <source>
        <dbReference type="Proteomes" id="UP001157134"/>
    </source>
</evidence>
<comment type="caution">
    <text evidence="1">The sequence shown here is derived from an EMBL/GenBank/DDBJ whole genome shotgun (WGS) entry which is preliminary data.</text>
</comment>
<accession>A0ABQ6HHD7</accession>
<organism evidence="1 2">
    <name type="scientific">Thalassotalea loyana</name>
    <dbReference type="NCBI Taxonomy" id="280483"/>
    <lineage>
        <taxon>Bacteria</taxon>
        <taxon>Pseudomonadati</taxon>
        <taxon>Pseudomonadota</taxon>
        <taxon>Gammaproteobacteria</taxon>
        <taxon>Alteromonadales</taxon>
        <taxon>Colwelliaceae</taxon>
        <taxon>Thalassotalea</taxon>
    </lineage>
</organism>
<dbReference type="PANTHER" id="PTHR36439">
    <property type="entry name" value="BLL4334 PROTEIN"/>
    <property type="match status" value="1"/>
</dbReference>
<keyword evidence="2" id="KW-1185">Reference proteome</keyword>
<reference evidence="1 2" key="1">
    <citation type="submission" date="2023-03" db="EMBL/GenBank/DDBJ databases">
        <title>Thalassotalea loyana LMG 22536T draft genome sequence.</title>
        <authorList>
            <person name="Sawabe T."/>
        </authorList>
    </citation>
    <scope>NUCLEOTIDE SEQUENCE [LARGE SCALE GENOMIC DNA]</scope>
    <source>
        <strain evidence="1 2">LMG 22536</strain>
    </source>
</reference>